<dbReference type="InterPro" id="IPR013098">
    <property type="entry name" value="Ig_I-set"/>
</dbReference>
<sequence>MHCSLRGAGGEEEDPPDVVWLLDGEPVQYADTNQFQVPTGSNSWTIMSTLRIEKVHLTDMGSYRCATTTKQAKQMSVCASVGSSVRPFVHLFVHLVVRLFVCLSVHQFVRLFVHLFVRLCVIGLLLLLLLFFKASQLSSSGRRPGRGHQDQDQDRDQDRGQGRGQGPPGRGRRAPSGRATGGSGGFTHGLHQRIPGRFSFALCRTASIRARRGPGAFRFRFFSVPEDRLMKEEEEEKRKKRREKLRSARDAPKTGSLDRSSSSRRVSGSGSPRDRDAVEGGKEGGRGGDTEGVLDEKEGFD</sequence>
<keyword evidence="2" id="KW-0812">Transmembrane</keyword>
<feature type="compositionally biased region" description="Basic and acidic residues" evidence="1">
    <location>
        <begin position="147"/>
        <end position="161"/>
    </location>
</feature>
<dbReference type="PROSITE" id="PS50835">
    <property type="entry name" value="IG_LIKE"/>
    <property type="match status" value="1"/>
</dbReference>
<evidence type="ECO:0000313" key="5">
    <source>
        <dbReference type="Proteomes" id="UP000677803"/>
    </source>
</evidence>
<dbReference type="InterPro" id="IPR036179">
    <property type="entry name" value="Ig-like_dom_sf"/>
</dbReference>
<feature type="compositionally biased region" description="Low complexity" evidence="1">
    <location>
        <begin position="255"/>
        <end position="271"/>
    </location>
</feature>
<organism evidence="4 5">
    <name type="scientific">Menidia menidia</name>
    <name type="common">Atlantic silverside</name>
    <dbReference type="NCBI Taxonomy" id="238744"/>
    <lineage>
        <taxon>Eukaryota</taxon>
        <taxon>Metazoa</taxon>
        <taxon>Chordata</taxon>
        <taxon>Craniata</taxon>
        <taxon>Vertebrata</taxon>
        <taxon>Euteleostomi</taxon>
        <taxon>Actinopterygii</taxon>
        <taxon>Neopterygii</taxon>
        <taxon>Teleostei</taxon>
        <taxon>Neoteleostei</taxon>
        <taxon>Acanthomorphata</taxon>
        <taxon>Ovalentaria</taxon>
        <taxon>Atherinomorphae</taxon>
        <taxon>Atheriniformes</taxon>
        <taxon>Atherinopsidae</taxon>
        <taxon>Menidiinae</taxon>
        <taxon>Menidia</taxon>
    </lineage>
</organism>
<dbReference type="Pfam" id="PF07679">
    <property type="entry name" value="I-set"/>
    <property type="match status" value="1"/>
</dbReference>
<evidence type="ECO:0000256" key="2">
    <source>
        <dbReference type="SAM" id="Phobius"/>
    </source>
</evidence>
<dbReference type="InterPro" id="IPR007110">
    <property type="entry name" value="Ig-like_dom"/>
</dbReference>
<dbReference type="EMBL" id="CAJRST010037777">
    <property type="protein sequence ID" value="CAG6008417.1"/>
    <property type="molecule type" value="Genomic_DNA"/>
</dbReference>
<dbReference type="Gene3D" id="2.60.40.10">
    <property type="entry name" value="Immunoglobulins"/>
    <property type="match status" value="1"/>
</dbReference>
<keyword evidence="2" id="KW-0472">Membrane</keyword>
<dbReference type="OrthoDB" id="4062651at2759"/>
<evidence type="ECO:0000256" key="1">
    <source>
        <dbReference type="SAM" id="MobiDB-lite"/>
    </source>
</evidence>
<evidence type="ECO:0000259" key="3">
    <source>
        <dbReference type="PROSITE" id="PS50835"/>
    </source>
</evidence>
<gene>
    <name evidence="4" type="ORF">MMEN_LOCUS18878</name>
</gene>
<feature type="transmembrane region" description="Helical" evidence="2">
    <location>
        <begin position="115"/>
        <end position="132"/>
    </location>
</feature>
<dbReference type="InterPro" id="IPR013783">
    <property type="entry name" value="Ig-like_fold"/>
</dbReference>
<feature type="region of interest" description="Disordered" evidence="1">
    <location>
        <begin position="138"/>
        <end position="190"/>
    </location>
</feature>
<name>A0A8S4BRD7_9TELE</name>
<feature type="domain" description="Ig-like" evidence="3">
    <location>
        <begin position="1"/>
        <end position="76"/>
    </location>
</feature>
<keyword evidence="5" id="KW-1185">Reference proteome</keyword>
<reference evidence="4" key="1">
    <citation type="submission" date="2021-05" db="EMBL/GenBank/DDBJ databases">
        <authorList>
            <person name="Tigano A."/>
        </authorList>
    </citation>
    <scope>NUCLEOTIDE SEQUENCE</scope>
</reference>
<dbReference type="Proteomes" id="UP000677803">
    <property type="component" value="Unassembled WGS sequence"/>
</dbReference>
<dbReference type="AlphaFoldDB" id="A0A8S4BRD7"/>
<feature type="region of interest" description="Disordered" evidence="1">
    <location>
        <begin position="231"/>
        <end position="301"/>
    </location>
</feature>
<proteinExistence type="predicted"/>
<feature type="compositionally biased region" description="Basic and acidic residues" evidence="1">
    <location>
        <begin position="272"/>
        <end position="301"/>
    </location>
</feature>
<accession>A0A8S4BRD7</accession>
<evidence type="ECO:0000313" key="4">
    <source>
        <dbReference type="EMBL" id="CAG6008417.1"/>
    </source>
</evidence>
<keyword evidence="2" id="KW-1133">Transmembrane helix</keyword>
<comment type="caution">
    <text evidence="4">The sequence shown here is derived from an EMBL/GenBank/DDBJ whole genome shotgun (WGS) entry which is preliminary data.</text>
</comment>
<protein>
    <submittedName>
        <fullName evidence="4">(Atlantic silverside) hypothetical protein</fullName>
    </submittedName>
</protein>
<dbReference type="SUPFAM" id="SSF48726">
    <property type="entry name" value="Immunoglobulin"/>
    <property type="match status" value="1"/>
</dbReference>